<reference evidence="2 3" key="1">
    <citation type="submission" date="2021-08" db="EMBL/GenBank/DDBJ databases">
        <title>Draft genome sequence of Spirulina subsalsa with high tolerance to salinity and hype-accumulation of phycocyanin.</title>
        <authorList>
            <person name="Pei H."/>
            <person name="Jiang L."/>
        </authorList>
    </citation>
    <scope>NUCLEOTIDE SEQUENCE [LARGE SCALE GENOMIC DNA]</scope>
    <source>
        <strain evidence="2 3">FACHB-351</strain>
    </source>
</reference>
<keyword evidence="1" id="KW-0472">Membrane</keyword>
<proteinExistence type="predicted"/>
<keyword evidence="1" id="KW-0812">Transmembrane</keyword>
<protein>
    <submittedName>
        <fullName evidence="2">DUF3119 family protein</fullName>
    </submittedName>
</protein>
<dbReference type="InterPro" id="IPR021467">
    <property type="entry name" value="DUF3119"/>
</dbReference>
<organism evidence="2 3">
    <name type="scientific">Spirulina subsalsa FACHB-351</name>
    <dbReference type="NCBI Taxonomy" id="234711"/>
    <lineage>
        <taxon>Bacteria</taxon>
        <taxon>Bacillati</taxon>
        <taxon>Cyanobacteriota</taxon>
        <taxon>Cyanophyceae</taxon>
        <taxon>Spirulinales</taxon>
        <taxon>Spirulinaceae</taxon>
        <taxon>Spirulina</taxon>
    </lineage>
</organism>
<name>A0ABT3L5A4_9CYAN</name>
<accession>A0ABT3L5A4</accession>
<comment type="caution">
    <text evidence="2">The sequence shown here is derived from an EMBL/GenBank/DDBJ whole genome shotgun (WGS) entry which is preliminary data.</text>
</comment>
<dbReference type="PANTHER" id="PTHR35550:SF2">
    <property type="entry name" value="OS05G0401200 PROTEIN"/>
    <property type="match status" value="1"/>
</dbReference>
<dbReference type="PANTHER" id="PTHR35550">
    <property type="match status" value="1"/>
</dbReference>
<dbReference type="Proteomes" id="UP001526426">
    <property type="component" value="Unassembled WGS sequence"/>
</dbReference>
<dbReference type="EMBL" id="JAIHOM010000035">
    <property type="protein sequence ID" value="MCW6036372.1"/>
    <property type="molecule type" value="Genomic_DNA"/>
</dbReference>
<evidence type="ECO:0000256" key="1">
    <source>
        <dbReference type="SAM" id="Phobius"/>
    </source>
</evidence>
<gene>
    <name evidence="2" type="ORF">K4A83_08835</name>
</gene>
<keyword evidence="3" id="KW-1185">Reference proteome</keyword>
<dbReference type="Pfam" id="PF11317">
    <property type="entry name" value="DUF3119"/>
    <property type="match status" value="1"/>
</dbReference>
<feature type="transmembrane region" description="Helical" evidence="1">
    <location>
        <begin position="39"/>
        <end position="68"/>
    </location>
</feature>
<evidence type="ECO:0000313" key="2">
    <source>
        <dbReference type="EMBL" id="MCW6036372.1"/>
    </source>
</evidence>
<keyword evidence="1" id="KW-1133">Transmembrane helix</keyword>
<evidence type="ECO:0000313" key="3">
    <source>
        <dbReference type="Proteomes" id="UP001526426"/>
    </source>
</evidence>
<sequence>MFKTVGDGVANLIVLMSNTGSTVVRDNTIELTPSYRLPLFLLVGAIPLFWLQFWLGGAIALFAVFLCIQTATLRLVFTETALDVYRGRTLIRHFPYEDWQNWRIFWPGVPILFYFKEVKSIHFLPIIFDPEALKDCLQPLPRI</sequence>